<evidence type="ECO:0000313" key="3">
    <source>
        <dbReference type="EMBL" id="RAV98485.1"/>
    </source>
</evidence>
<protein>
    <submittedName>
        <fullName evidence="3">Lactonase family protein</fullName>
    </submittedName>
</protein>
<dbReference type="GO" id="GO:0017057">
    <property type="term" value="F:6-phosphogluconolactonase activity"/>
    <property type="evidence" value="ECO:0007669"/>
    <property type="project" value="TreeGrafter"/>
</dbReference>
<gene>
    <name evidence="3" type="ORF">DQQ10_23465</name>
</gene>
<keyword evidence="4" id="KW-1185">Reference proteome</keyword>
<dbReference type="InterPro" id="IPR015943">
    <property type="entry name" value="WD40/YVTN_repeat-like_dom_sf"/>
</dbReference>
<proteinExistence type="inferred from homology"/>
<dbReference type="OrthoDB" id="9790815at2"/>
<dbReference type="PANTHER" id="PTHR30344:SF1">
    <property type="entry name" value="6-PHOSPHOGLUCONOLACTONASE"/>
    <property type="match status" value="1"/>
</dbReference>
<sequence length="384" mass="42376">MCANRCSTRVTQALLTTLIFFFTHLSFAQKRKEILYVGTMAVRESQGIYVFKYDPIKAKLTLLQTINDRDSPSFLTVHPNGKFLYAVNRMAVDQTHSEVGSVSAYQIDQKTGKLTLINHVSAFGKGPCHISVDRTGKFAFVSNYHEGNLVVYRLLSDGSLGEVTDSKKYSYNGKQSHVHCAIPSPDNKFLLVTDLGADKIYKYKLDLVNGRIIPADQPELSVAPGAGPRHLTFSMNGKNVYLAEELTSTIASFSYQPLTSSATILQDTLRAIPASYKDKNSSADIRVDPKGKYVYQSQRGLDALSIFAIGLHGKLKYVGTQSSAGKTPRNFVFTPSGQHLLVANQDTDNVVIFKQDAKTGKLRSTGFEVKVPSPVCLQFLKINQ</sequence>
<dbReference type="Proteomes" id="UP000251889">
    <property type="component" value="Unassembled WGS sequence"/>
</dbReference>
<name>A0A364XVY8_9BACT</name>
<keyword evidence="2" id="KW-0313">Glucose metabolism</keyword>
<dbReference type="InterPro" id="IPR050282">
    <property type="entry name" value="Cycloisomerase_2"/>
</dbReference>
<comment type="similarity">
    <text evidence="1">Belongs to the cycloisomerase 2 family.</text>
</comment>
<keyword evidence="2" id="KW-0119">Carbohydrate metabolism</keyword>
<reference evidence="3 4" key="1">
    <citation type="submission" date="2018-06" db="EMBL/GenBank/DDBJ databases">
        <title>Chryseolinea flavus sp. nov., a member of the phylum Bacteroidetes isolated from soil.</title>
        <authorList>
            <person name="Li Y."/>
            <person name="Wang J."/>
        </authorList>
    </citation>
    <scope>NUCLEOTIDE SEQUENCE [LARGE SCALE GENOMIC DNA]</scope>
    <source>
        <strain evidence="3 4">SDU1-6</strain>
    </source>
</reference>
<dbReference type="PANTHER" id="PTHR30344">
    <property type="entry name" value="6-PHOSPHOGLUCONOLACTONASE-RELATED"/>
    <property type="match status" value="1"/>
</dbReference>
<evidence type="ECO:0000256" key="2">
    <source>
        <dbReference type="ARBA" id="ARBA00022526"/>
    </source>
</evidence>
<dbReference type="InterPro" id="IPR019405">
    <property type="entry name" value="Lactonase_7-beta_prop"/>
</dbReference>
<dbReference type="SUPFAM" id="SSF51004">
    <property type="entry name" value="C-terminal (heme d1) domain of cytochrome cd1-nitrite reductase"/>
    <property type="match status" value="1"/>
</dbReference>
<dbReference type="EMBL" id="QMFY01000017">
    <property type="protein sequence ID" value="RAV98485.1"/>
    <property type="molecule type" value="Genomic_DNA"/>
</dbReference>
<dbReference type="GO" id="GO:0005829">
    <property type="term" value="C:cytosol"/>
    <property type="evidence" value="ECO:0007669"/>
    <property type="project" value="TreeGrafter"/>
</dbReference>
<organism evidence="3 4">
    <name type="scientific">Pseudochryseolinea flava</name>
    <dbReference type="NCBI Taxonomy" id="2059302"/>
    <lineage>
        <taxon>Bacteria</taxon>
        <taxon>Pseudomonadati</taxon>
        <taxon>Bacteroidota</taxon>
        <taxon>Cytophagia</taxon>
        <taxon>Cytophagales</taxon>
        <taxon>Fulvivirgaceae</taxon>
        <taxon>Pseudochryseolinea</taxon>
    </lineage>
</organism>
<dbReference type="Gene3D" id="2.130.10.10">
    <property type="entry name" value="YVTN repeat-like/Quinoprotein amine dehydrogenase"/>
    <property type="match status" value="1"/>
</dbReference>
<evidence type="ECO:0000256" key="1">
    <source>
        <dbReference type="ARBA" id="ARBA00005564"/>
    </source>
</evidence>
<comment type="caution">
    <text evidence="3">The sequence shown here is derived from an EMBL/GenBank/DDBJ whole genome shotgun (WGS) entry which is preliminary data.</text>
</comment>
<dbReference type="InterPro" id="IPR011048">
    <property type="entry name" value="Haem_d1_sf"/>
</dbReference>
<dbReference type="GO" id="GO:0006006">
    <property type="term" value="P:glucose metabolic process"/>
    <property type="evidence" value="ECO:0007669"/>
    <property type="project" value="UniProtKB-KW"/>
</dbReference>
<dbReference type="AlphaFoldDB" id="A0A364XVY8"/>
<accession>A0A364XVY8</accession>
<dbReference type="Pfam" id="PF10282">
    <property type="entry name" value="Lactonase"/>
    <property type="match status" value="1"/>
</dbReference>
<evidence type="ECO:0000313" key="4">
    <source>
        <dbReference type="Proteomes" id="UP000251889"/>
    </source>
</evidence>